<feature type="domain" description="AAA+ ATPase" evidence="2">
    <location>
        <begin position="190"/>
        <end position="344"/>
    </location>
</feature>
<dbReference type="InterPro" id="IPR001482">
    <property type="entry name" value="T2SS/T4SS_dom"/>
</dbReference>
<evidence type="ECO:0000313" key="4">
    <source>
        <dbReference type="Proteomes" id="UP000664545"/>
    </source>
</evidence>
<comment type="caution">
    <text evidence="3">The sequence shown here is derived from an EMBL/GenBank/DDBJ whole genome shotgun (WGS) entry which is preliminary data.</text>
</comment>
<organism evidence="3 4">
    <name type="scientific">Clostridium aminobutyricum</name>
    <dbReference type="NCBI Taxonomy" id="33953"/>
    <lineage>
        <taxon>Bacteria</taxon>
        <taxon>Bacillati</taxon>
        <taxon>Bacillota</taxon>
        <taxon>Clostridia</taxon>
        <taxon>Eubacteriales</taxon>
        <taxon>Clostridiaceae</taxon>
        <taxon>Clostridium</taxon>
    </lineage>
</organism>
<dbReference type="Gene3D" id="3.30.450.380">
    <property type="match status" value="1"/>
</dbReference>
<dbReference type="AlphaFoldDB" id="A0A939IIN4"/>
<evidence type="ECO:0000256" key="1">
    <source>
        <dbReference type="ARBA" id="ARBA00006611"/>
    </source>
</evidence>
<dbReference type="InterPro" id="IPR003593">
    <property type="entry name" value="AAA+_ATPase"/>
</dbReference>
<evidence type="ECO:0000259" key="2">
    <source>
        <dbReference type="SMART" id="SM00382"/>
    </source>
</evidence>
<dbReference type="InterPro" id="IPR027417">
    <property type="entry name" value="P-loop_NTPase"/>
</dbReference>
<dbReference type="PANTHER" id="PTHR30486">
    <property type="entry name" value="TWITCHING MOTILITY PROTEIN PILT"/>
    <property type="match status" value="1"/>
</dbReference>
<keyword evidence="4" id="KW-1185">Reference proteome</keyword>
<dbReference type="Proteomes" id="UP000664545">
    <property type="component" value="Unassembled WGS sequence"/>
</dbReference>
<dbReference type="SMART" id="SM00382">
    <property type="entry name" value="AAA"/>
    <property type="match status" value="1"/>
</dbReference>
<evidence type="ECO:0000313" key="3">
    <source>
        <dbReference type="EMBL" id="MBN7772679.1"/>
    </source>
</evidence>
<dbReference type="PANTHER" id="PTHR30486:SF6">
    <property type="entry name" value="TYPE IV PILUS RETRACTATION ATPASE PILT"/>
    <property type="match status" value="1"/>
</dbReference>
<gene>
    <name evidence="3" type="ORF">JYB65_04830</name>
</gene>
<comment type="similarity">
    <text evidence="1">Belongs to the GSP E family.</text>
</comment>
<dbReference type="GO" id="GO:0016887">
    <property type="term" value="F:ATP hydrolysis activity"/>
    <property type="evidence" value="ECO:0007669"/>
    <property type="project" value="InterPro"/>
</dbReference>
<name>A0A939IIN4_CLOAM</name>
<dbReference type="SUPFAM" id="SSF52540">
    <property type="entry name" value="P-loop containing nucleoside triphosphate hydrolases"/>
    <property type="match status" value="1"/>
</dbReference>
<dbReference type="InterPro" id="IPR050921">
    <property type="entry name" value="T4SS_GSP_E_ATPase"/>
</dbReference>
<reference evidence="3" key="1">
    <citation type="submission" date="2021-02" db="EMBL/GenBank/DDBJ databases">
        <title>Abyssanaerobacter marinus gen.nov., sp., nov, anaerobic bacterium isolated from the Onnuri vent field of Indian Ocean and suggestion of Mogibacteriaceae fam. nov., and proposal of reclassification of ambiguous this family's genus member.</title>
        <authorList>
            <person name="Kim Y.J."/>
            <person name="Yang J.-A."/>
        </authorList>
    </citation>
    <scope>NUCLEOTIDE SEQUENCE</scope>
    <source>
        <strain evidence="3">DSM 2634</strain>
    </source>
</reference>
<dbReference type="EMBL" id="JAFJZZ010000001">
    <property type="protein sequence ID" value="MBN7772679.1"/>
    <property type="molecule type" value="Genomic_DNA"/>
</dbReference>
<dbReference type="CDD" id="cd01130">
    <property type="entry name" value="VirB11-like_ATPase"/>
    <property type="match status" value="1"/>
</dbReference>
<dbReference type="Gene3D" id="3.40.50.300">
    <property type="entry name" value="P-loop containing nucleotide triphosphate hydrolases"/>
    <property type="match status" value="1"/>
</dbReference>
<protein>
    <submittedName>
        <fullName evidence="3">CpaF family protein</fullName>
    </submittedName>
</protein>
<proteinExistence type="inferred from homology"/>
<sequence length="398" mass="45338">MDKKEMILMIDEIRRIVSRQENSTDEEIKAEIENFILKDARTVMLGFKEKRKLVNQIYYSIRKDLSILYPYSVDHDVTEIMVNGADNIFIERFGDIEKVDSAFISTEELEEVIRRIAARVHREINELNPIVDARLPDGSRVNAVYKNIALNGPILTIRKFPEKAITMEDLIRFGTISREAAEFLQKMILAGQNTFISGSTGSGKTTLLNVLSNYIPNEERVIVIEDSAELQIKTVENIVRMECRNANVQGKGMIDMQQLIKTSLRMRPNRIIVGEVRGKEVLDMVQAMNTGHDGSLSTGHGNSVEGMLKRLETMFLQAVNFPVDAIRSQLAEGIDIMVHLGRLPDRSRRVLEISEINGYENNKFQINRLFKFDNEKGLIKTGNSLTKMDKLQIRGVHL</sequence>
<dbReference type="RefSeq" id="WP_206581462.1">
    <property type="nucleotide sequence ID" value="NZ_JAFJZZ010000001.1"/>
</dbReference>
<accession>A0A939IIN4</accession>
<dbReference type="Pfam" id="PF00437">
    <property type="entry name" value="T2SSE"/>
    <property type="match status" value="1"/>
</dbReference>